<evidence type="ECO:0000256" key="5">
    <source>
        <dbReference type="ARBA" id="ARBA00022844"/>
    </source>
</evidence>
<protein>
    <recommendedName>
        <fullName evidence="6">Capsid protein</fullName>
    </recommendedName>
</protein>
<evidence type="ECO:0000256" key="6">
    <source>
        <dbReference type="RuleBase" id="RU361230"/>
    </source>
</evidence>
<evidence type="ECO:0000256" key="4">
    <source>
        <dbReference type="ARBA" id="ARBA00022561"/>
    </source>
</evidence>
<sequence>MALYFRRRRRTWRPRWRRRGYWRRSYRSAFGRRFRRRRRTRRRARVRVRVLTERQPRYWRRCTIRGWWPVLITGRSYPSTAAQGDDGITQLLTFKPFQPFGSKLTNAWIYRDYEIVLGGFSAGTFSLQSLYMEHLMYRNRWSQSNCGFDLASYRGTKLYFQPHPDYDYIVLIDPEYRKFEQWIRQPMHPGVLITHPQSRIIRSIRHAGPRRKMPKMFVPPPSTMNTGWQWMAELANEGLFAFYVQWIDLGAPWLGNVVNPNQVKWWKSGDATHKPDWVTQAIEMQAKTVQQGLDAYYTKSGASGKKWVDPTSAPYHLGFGPFVFKGPHVSDQEHYPQITWFYKSYWQWGGSTTSIKTVCDPKDNPNAEIKSAWNRAASTVQHANTNDIYNQSI</sequence>
<evidence type="ECO:0000256" key="2">
    <source>
        <dbReference type="ARBA" id="ARBA00006131"/>
    </source>
</evidence>
<keyword evidence="5 6" id="KW-0946">Virion</keyword>
<reference evidence="7" key="1">
    <citation type="journal article" date="2018" name="Emerg. Microbes Infect.">
        <title>Biodiversity of rodent anelloviruses in China.</title>
        <authorList>
            <person name="Du J."/>
            <person name="Li Y."/>
            <person name="Lu L."/>
            <person name="Zheng D."/>
            <person name="Liu B."/>
            <person name="Yang L."/>
            <person name="Su H."/>
            <person name="Dong J."/>
            <person name="Sun L."/>
            <person name="Zhu Y."/>
            <person name="Yang J."/>
            <person name="Yang F."/>
            <person name="Zhang X."/>
            <person name="Liu Q."/>
            <person name="Wu Z."/>
            <person name="Jin Q."/>
        </authorList>
    </citation>
    <scope>NUCLEOTIDE SEQUENCE</scope>
    <source>
        <strain evidence="7">RtRnit-AneV/GuiZ2016</strain>
    </source>
</reference>
<comment type="similarity">
    <text evidence="2 6">Belongs to the anelloviridae capsid protein family.</text>
</comment>
<organism evidence="7">
    <name type="scientific">Anelloviridae sp</name>
    <dbReference type="NCBI Taxonomy" id="2055263"/>
    <lineage>
        <taxon>Viruses</taxon>
        <taxon>Monodnaviria</taxon>
        <taxon>Shotokuvirae</taxon>
        <taxon>Commensaviricota</taxon>
        <taxon>Cardeaviricetes</taxon>
        <taxon>Sanitavirales</taxon>
        <taxon>Anelloviridae</taxon>
    </lineage>
</organism>
<dbReference type="InterPro" id="IPR004219">
    <property type="entry name" value="TTvirus_Unk"/>
</dbReference>
<evidence type="ECO:0000313" key="7">
    <source>
        <dbReference type="EMBL" id="ATY37429.1"/>
    </source>
</evidence>
<keyword evidence="4 6" id="KW-0167">Capsid protein</keyword>
<comment type="function">
    <text evidence="6">Self-assembles to form an icosahedral capsid.</text>
</comment>
<dbReference type="EMBL" id="MF684738">
    <property type="protein sequence ID" value="ATY37429.1"/>
    <property type="molecule type" value="Genomic_DNA"/>
</dbReference>
<evidence type="ECO:0000256" key="3">
    <source>
        <dbReference type="ARBA" id="ARBA00022431"/>
    </source>
</evidence>
<comment type="subcellular location">
    <subcellularLocation>
        <location evidence="1 6">Virion</location>
    </subcellularLocation>
</comment>
<keyword evidence="3 6" id="KW-1140">T=1 icosahedral capsid protein</keyword>
<proteinExistence type="inferred from homology"/>
<accession>A0A2H4R0K5</accession>
<dbReference type="Pfam" id="PF02956">
    <property type="entry name" value="TT_ORF1"/>
    <property type="match status" value="1"/>
</dbReference>
<evidence type="ECO:0000256" key="1">
    <source>
        <dbReference type="ARBA" id="ARBA00004328"/>
    </source>
</evidence>
<name>A0A2H4R0K5_9VIRU</name>
<dbReference type="GO" id="GO:0039615">
    <property type="term" value="C:T=1 icosahedral viral capsid"/>
    <property type="evidence" value="ECO:0007669"/>
    <property type="project" value="UniProtKB-UniRule"/>
</dbReference>